<comment type="caution">
    <text evidence="3">The sequence shown here is derived from an EMBL/GenBank/DDBJ whole genome shotgun (WGS) entry which is preliminary data.</text>
</comment>
<dbReference type="EMBL" id="JALPRX010000029">
    <property type="protein sequence ID" value="MCK8784389.1"/>
    <property type="molecule type" value="Genomic_DNA"/>
</dbReference>
<protein>
    <submittedName>
        <fullName evidence="3">Tripartite tricarboxylate transporter substrate binding protein</fullName>
    </submittedName>
</protein>
<dbReference type="Proteomes" id="UP001139516">
    <property type="component" value="Unassembled WGS sequence"/>
</dbReference>
<feature type="signal peptide" evidence="2">
    <location>
        <begin position="1"/>
        <end position="20"/>
    </location>
</feature>
<gene>
    <name evidence="3" type="ORF">M0638_08360</name>
</gene>
<dbReference type="AlphaFoldDB" id="A0A9X1Y5L2"/>
<comment type="similarity">
    <text evidence="1">Belongs to the UPF0065 (bug) family.</text>
</comment>
<organism evidence="3 4">
    <name type="scientific">Roseomonas acroporae</name>
    <dbReference type="NCBI Taxonomy" id="2937791"/>
    <lineage>
        <taxon>Bacteria</taxon>
        <taxon>Pseudomonadati</taxon>
        <taxon>Pseudomonadota</taxon>
        <taxon>Alphaproteobacteria</taxon>
        <taxon>Acetobacterales</taxon>
        <taxon>Roseomonadaceae</taxon>
        <taxon>Roseomonas</taxon>
    </lineage>
</organism>
<dbReference type="Gene3D" id="3.40.190.150">
    <property type="entry name" value="Bordetella uptake gene, domain 1"/>
    <property type="match status" value="1"/>
</dbReference>
<evidence type="ECO:0000256" key="2">
    <source>
        <dbReference type="SAM" id="SignalP"/>
    </source>
</evidence>
<dbReference type="SUPFAM" id="SSF53850">
    <property type="entry name" value="Periplasmic binding protein-like II"/>
    <property type="match status" value="1"/>
</dbReference>
<evidence type="ECO:0000313" key="3">
    <source>
        <dbReference type="EMBL" id="MCK8784389.1"/>
    </source>
</evidence>
<dbReference type="Pfam" id="PF03401">
    <property type="entry name" value="TctC"/>
    <property type="match status" value="1"/>
</dbReference>
<dbReference type="InterPro" id="IPR005064">
    <property type="entry name" value="BUG"/>
</dbReference>
<dbReference type="PIRSF" id="PIRSF017082">
    <property type="entry name" value="YflP"/>
    <property type="match status" value="1"/>
</dbReference>
<dbReference type="InterPro" id="IPR042100">
    <property type="entry name" value="Bug_dom1"/>
</dbReference>
<dbReference type="PANTHER" id="PTHR42928">
    <property type="entry name" value="TRICARBOXYLATE-BINDING PROTEIN"/>
    <property type="match status" value="1"/>
</dbReference>
<evidence type="ECO:0000313" key="4">
    <source>
        <dbReference type="Proteomes" id="UP001139516"/>
    </source>
</evidence>
<accession>A0A9X1Y5L2</accession>
<dbReference type="Gene3D" id="3.40.190.10">
    <property type="entry name" value="Periplasmic binding protein-like II"/>
    <property type="match status" value="1"/>
</dbReference>
<evidence type="ECO:0000256" key="1">
    <source>
        <dbReference type="ARBA" id="ARBA00006987"/>
    </source>
</evidence>
<keyword evidence="4" id="KW-1185">Reference proteome</keyword>
<feature type="chain" id="PRO_5040822112" evidence="2">
    <location>
        <begin position="21"/>
        <end position="323"/>
    </location>
</feature>
<reference evidence="3" key="1">
    <citation type="submission" date="2022-04" db="EMBL/GenBank/DDBJ databases">
        <title>Roseomonas acroporae sp. nov., isolated from coral Acropora digitifera.</title>
        <authorList>
            <person name="Sun H."/>
        </authorList>
    </citation>
    <scope>NUCLEOTIDE SEQUENCE</scope>
    <source>
        <strain evidence="3">NAR14</strain>
    </source>
</reference>
<dbReference type="RefSeq" id="WP_248666513.1">
    <property type="nucleotide sequence ID" value="NZ_JALPRX010000029.1"/>
</dbReference>
<keyword evidence="2" id="KW-0732">Signal</keyword>
<proteinExistence type="inferred from homology"/>
<dbReference type="PANTHER" id="PTHR42928:SF5">
    <property type="entry name" value="BLR1237 PROTEIN"/>
    <property type="match status" value="1"/>
</dbReference>
<dbReference type="CDD" id="cd07012">
    <property type="entry name" value="PBP2_Bug_TTT"/>
    <property type="match status" value="1"/>
</dbReference>
<sequence>MPTRRRLLAAAPLLAFPALAPRLARAGQAADRPIRYVVPYPPGATNDNTARLMSRALGERLGRSVIVENRAGAAGVLGARLVAQAAPDGETLLNVSGAIFVVAPHLNQAGFDPLRDFAPVAFTGNAYSVVAVNPAVPAHDVAGLLALARRSPGSLNYGSSGIGSSGHLRGALLAEQAGAEMVHVPFPGSAAAVNSVLSGDTQLIVDPAAMPLIRDGRLRGLAVVGPERWAALPDLPTLDEQGIGRDWPDGGWFAVFAPAGTPRDTVARLNAAYNEALAEPAIAERLRGLGLRPTPLPPGAVADRLAADFAATGAALRRLRLTA</sequence>
<name>A0A9X1Y5L2_9PROT</name>